<name>A0AAD5RRZ1_9PEZI</name>
<dbReference type="AlphaFoldDB" id="A0AAD5RRZ1"/>
<evidence type="ECO:0000313" key="1">
    <source>
        <dbReference type="EMBL" id="KAJ2902362.1"/>
    </source>
</evidence>
<evidence type="ECO:0000313" key="2">
    <source>
        <dbReference type="Proteomes" id="UP001201980"/>
    </source>
</evidence>
<keyword evidence="2" id="KW-1185">Reference proteome</keyword>
<comment type="caution">
    <text evidence="1">The sequence shown here is derived from an EMBL/GenBank/DDBJ whole genome shotgun (WGS) entry which is preliminary data.</text>
</comment>
<protein>
    <submittedName>
        <fullName evidence="1">Uncharacterized protein</fullName>
    </submittedName>
</protein>
<dbReference type="EMBL" id="JAKWBI020000115">
    <property type="protein sequence ID" value="KAJ2902362.1"/>
    <property type="molecule type" value="Genomic_DNA"/>
</dbReference>
<sequence length="557" mass="63169">MELLPNEIIDQIIVHAVRAAQHGTATLRPRVRGTVSHGELSSKCRLGSPKTTRKTLLPDLATVSKRWQAAAERHTFKYLFFSKNDLDDFEKVMTGLRGSYVRTIRFNILLPHEYDPTQKQDPRTLDLPSNEEFFTDAVTRLLTILANWEKTSPRLGRIKLSFFLRHRATMRTPQDTRGVIGIRHLDPESLPPVSSVVALSTASAWLCNEGSVGQEYMYPYNKLPSIVEYASVVDIAAKLPNLDSVMVDSHSLRPHHIEGTRIESRKEVARALEAAHHLPSVSECVVRFGDSYSIRTDNGETVAYALVPEGESDPVSAALHQMSLHQKSFKACGAVDENLFWPAKSLAPPHWQHLRKMQVEFSRFSPSRQPYFQGRPDTRKIGDAVWERTSTRSLISTAIRDGEEYYGVRKHFFPGSEFAAVPVEENLMPLVLGFANALQCMPNLRSAALYSGVRLARHVEAFNQLKDNGFRDLIVFWGIIYAVPGVRLCDIEKEMTFSDRWFKNDISRRRLAMRTLGWEPEELMETLRETGQDRYGEVLLEHHGGLITPDSTGYLKQ</sequence>
<gene>
    <name evidence="1" type="ORF">MKZ38_000679</name>
</gene>
<reference evidence="1" key="1">
    <citation type="submission" date="2022-07" db="EMBL/GenBank/DDBJ databases">
        <title>Draft genome sequence of Zalerion maritima ATCC 34329, a (micro)plastics degrading marine fungus.</title>
        <authorList>
            <person name="Paco A."/>
            <person name="Goncalves M.F.M."/>
            <person name="Rocha-Santos T.A.P."/>
            <person name="Alves A."/>
        </authorList>
    </citation>
    <scope>NUCLEOTIDE SEQUENCE</scope>
    <source>
        <strain evidence="1">ATCC 34329</strain>
    </source>
</reference>
<accession>A0AAD5RRZ1</accession>
<proteinExistence type="predicted"/>
<organism evidence="1 2">
    <name type="scientific">Zalerion maritima</name>
    <dbReference type="NCBI Taxonomy" id="339359"/>
    <lineage>
        <taxon>Eukaryota</taxon>
        <taxon>Fungi</taxon>
        <taxon>Dikarya</taxon>
        <taxon>Ascomycota</taxon>
        <taxon>Pezizomycotina</taxon>
        <taxon>Sordariomycetes</taxon>
        <taxon>Lulworthiomycetidae</taxon>
        <taxon>Lulworthiales</taxon>
        <taxon>Lulworthiaceae</taxon>
        <taxon>Zalerion</taxon>
    </lineage>
</organism>
<dbReference type="Proteomes" id="UP001201980">
    <property type="component" value="Unassembled WGS sequence"/>
</dbReference>